<dbReference type="KEGG" id="elio:KO353_06110"/>
<comment type="function">
    <text evidence="1">Involved in peptidolytic degradation of cyclic heptapeptide hepatotoxin microcystin (MC).</text>
</comment>
<reference evidence="4" key="1">
    <citation type="submission" date="2021-06" db="EMBL/GenBank/DDBJ databases">
        <title>Elioraea tepida, sp. nov., a moderately thermophilic aerobic anoxygenic phototrophic bacterium isolated from an alkaline siliceous hot spring mat community in Yellowstone National Park, WY, USA.</title>
        <authorList>
            <person name="Saini M.K."/>
            <person name="Yoshida S."/>
            <person name="Sebastian A."/>
            <person name="Hirose S."/>
            <person name="Hara E."/>
            <person name="Tamaki H."/>
            <person name="Soulier N.T."/>
            <person name="Albert I."/>
            <person name="Hanada S."/>
            <person name="Bryant D.A."/>
            <person name="Tank M."/>
        </authorList>
    </citation>
    <scope>NUCLEOTIDE SEQUENCE</scope>
    <source>
        <strain evidence="4">MS-P2</strain>
    </source>
</reference>
<dbReference type="InterPro" id="IPR015995">
    <property type="entry name" value="MlrC_N"/>
</dbReference>
<protein>
    <recommendedName>
        <fullName evidence="1">Microcystinase C</fullName>
        <shortName evidence="1">MlrC</shortName>
    </recommendedName>
</protein>
<feature type="domain" description="Microcystin LR degradation protein MlrC C-terminal" evidence="2">
    <location>
        <begin position="323"/>
        <end position="501"/>
    </location>
</feature>
<comment type="cofactor">
    <cofactor evidence="1">
        <name>Zn(2+)</name>
        <dbReference type="ChEBI" id="CHEBI:29105"/>
    </cofactor>
    <text evidence="1">Binds 1 zinc ion per subunit.</text>
</comment>
<evidence type="ECO:0000313" key="4">
    <source>
        <dbReference type="EMBL" id="QXM25775.1"/>
    </source>
</evidence>
<keyword evidence="1" id="KW-0645">Protease</keyword>
<evidence type="ECO:0000313" key="5">
    <source>
        <dbReference type="Proteomes" id="UP000694001"/>
    </source>
</evidence>
<dbReference type="EMBL" id="CP076448">
    <property type="protein sequence ID" value="QXM25775.1"/>
    <property type="molecule type" value="Genomic_DNA"/>
</dbReference>
<keyword evidence="1" id="KW-0378">Hydrolase</keyword>
<gene>
    <name evidence="4" type="ORF">KO353_06110</name>
</gene>
<proteinExistence type="inferred from homology"/>
<evidence type="ECO:0000256" key="1">
    <source>
        <dbReference type="PIRNR" id="PIRNR012702"/>
    </source>
</evidence>
<sequence length="522" mass="55847">MAKGPPPRIAVLGFSIECNAFAPPATRADFEASVWLERDAITADARSATPVALPETAGFYAAMDATGPWQPVPILLAMAEPNGPVEEPLFAEMMAIWRKGLEAARPLDGVYLCLHGAGLTTAREDPDGDLCAMVRSVVGPDVPIVATLDLHANVSEAMVANPDVLVGYRTNPHIDMRERGEEAAVHLRALLRGTRTVRRFIRLPIVPPTTTMLTGPDATDRPFGEMIDLGQRRAAESDCAGRIMNVSVMGGFAYSDTSKNGLAVVVTAREGDAEEAEALAVEIAELGWTNRERFRPRLTSLEDATALALATGADPGKPAQCFADVADNPGGGGRGNTMWVIEAFLKAGVQDALVGLINDAPLAAEAHRLGLGARFTARFNTAETNTFSKPLEAEAEVVALGDGHVVGRRGIFAGREMRLGPSAALRVAGLTIVVVSNRTQCADPAFFEMLGLDIRAARSVVVKSRGHFRAGFDEFFGNDRITEVDAPGLTSPILSRFTWKRLPRPVIPLDENVTWSPADLRL</sequence>
<evidence type="ECO:0000259" key="2">
    <source>
        <dbReference type="Pfam" id="PF07171"/>
    </source>
</evidence>
<dbReference type="InterPro" id="IPR010799">
    <property type="entry name" value="MlrC_C"/>
</dbReference>
<accession>A0A975U3N3</accession>
<organism evidence="4 5">
    <name type="scientific">Elioraea tepida</name>
    <dbReference type="NCBI Taxonomy" id="2843330"/>
    <lineage>
        <taxon>Bacteria</taxon>
        <taxon>Pseudomonadati</taxon>
        <taxon>Pseudomonadota</taxon>
        <taxon>Alphaproteobacteria</taxon>
        <taxon>Acetobacterales</taxon>
        <taxon>Elioraeaceae</taxon>
        <taxon>Elioraea</taxon>
    </lineage>
</organism>
<dbReference type="InterPro" id="IPR009197">
    <property type="entry name" value="MlrC"/>
</dbReference>
<feature type="domain" description="Microcystin LR degradation protein MlrC N-terminal" evidence="3">
    <location>
        <begin position="8"/>
        <end position="308"/>
    </location>
</feature>
<dbReference type="Proteomes" id="UP000694001">
    <property type="component" value="Chromosome"/>
</dbReference>
<keyword evidence="5" id="KW-1185">Reference proteome</keyword>
<dbReference type="Pfam" id="PF07364">
    <property type="entry name" value="DUF1485"/>
    <property type="match status" value="1"/>
</dbReference>
<dbReference type="Pfam" id="PF07171">
    <property type="entry name" value="MlrC_C"/>
    <property type="match status" value="1"/>
</dbReference>
<keyword evidence="1" id="KW-0482">Metalloprotease</keyword>
<dbReference type="PIRSF" id="PIRSF012702">
    <property type="entry name" value="UCP012702"/>
    <property type="match status" value="1"/>
</dbReference>
<comment type="similarity">
    <text evidence="1">Belongs to the peptidase M81 family.</text>
</comment>
<name>A0A975U3N3_9PROT</name>
<dbReference type="AlphaFoldDB" id="A0A975U3N3"/>
<dbReference type="RefSeq" id="WP_218286827.1">
    <property type="nucleotide sequence ID" value="NZ_CP076448.1"/>
</dbReference>
<keyword evidence="1" id="KW-0479">Metal-binding</keyword>
<evidence type="ECO:0000259" key="3">
    <source>
        <dbReference type="Pfam" id="PF07364"/>
    </source>
</evidence>